<feature type="compositionally biased region" description="Basic and acidic residues" evidence="11">
    <location>
        <begin position="206"/>
        <end position="217"/>
    </location>
</feature>
<feature type="compositionally biased region" description="Basic and acidic residues" evidence="11">
    <location>
        <begin position="230"/>
        <end position="245"/>
    </location>
</feature>
<dbReference type="InterPro" id="IPR006847">
    <property type="entry name" value="IF2_N"/>
</dbReference>
<sequence length="906" mass="98487">MSDKVRVYEIAEEAGASSSDVIAKAKDLNIELKSAQSAVSYEDAEEIANYIMTGKSSKLQKKEPVKVKKAAVKKVIEETKVEATETKVEEKVVDTKVEKKTTVKKVGISKPKPVETEVSPKEDIVEAKKAPEEKVEKEAESAKKVDDADLEVPKIKKIIPKRRGLKIVKKKKPREVEAPKVEFNTPVAGAPKKQMKSLSEILGNNNEEKKDLAEVKSKPKKEKKKTNVRAQDHGKRLDVHRKTPDEFSNSTDSILGEEVFLLDLGLADKSKLLEEPKPQNQNKQSRSSRPAAFGNRPQGLKRGKRKKRFKRAEEEVEITDVTIPEECRVYEFAEACGKTASEVISVLFGLGMLVTKNDFLKQDELEILGEEFGIEVTVRDALEDVNYVEEYADEDIDETNYVTRPPVVTIMGHVDHGKTSLLDKIRSAKVASGEAGGITQHISAYTVDQNGQKITFVDTPGHAAFSAMRSRGADVTDIIIIVVAADDGVKPQTEEVISHAKASGCPIIVAVNKIDKESANMDMVKAQMAEREMTPVDWGGDVEFIGVSALNGTGIDDLLENILIQSEMLELKADPTAKVKGAVVESLLEKGRGPVATIIVQNGTLKVGDNIVCDTTYGRVKAITNDQGKPVKELGLSETGNVLGLNDVPVSGAVMVAQDSEKEAREIATTRAEHARAKELSKSTKVTLEEMSGLIAEGKIKQLPVIIKADVGGSLEAIKGSLEKIANEEVKVKVIHAAVGGITESDLVLAGASEGCIILGFNVRPTGSVKSKAKADGVTINTYTIIYDLLDDVKDALSGMMSAVIREENTGQAEVRDTFVVPKVGTVAGCLVTDGKVIRGGHARIIRDGVVTYTGKISSLKRFKDDAKEVANGYECGIMFDKFNDIKVGDFIETFIQIEEKVSIDD</sequence>
<protein>
    <recommendedName>
        <fullName evidence="2 9">Translation initiation factor IF-2</fullName>
    </recommendedName>
</protein>
<feature type="compositionally biased region" description="Polar residues" evidence="11">
    <location>
        <begin position="278"/>
        <end position="288"/>
    </location>
</feature>
<dbReference type="Gene3D" id="3.40.50.300">
    <property type="entry name" value="P-loop containing nucleotide triphosphate hydrolases"/>
    <property type="match status" value="1"/>
</dbReference>
<feature type="region of interest" description="G-domain" evidence="9">
    <location>
        <begin position="406"/>
        <end position="554"/>
    </location>
</feature>
<comment type="caution">
    <text evidence="13">The sequence shown here is derived from an EMBL/GenBank/DDBJ whole genome shotgun (WGS) entry which is preliminary data.</text>
</comment>
<evidence type="ECO:0000313" key="16">
    <source>
        <dbReference type="Proteomes" id="UP000472839"/>
    </source>
</evidence>
<dbReference type="CDD" id="cd01887">
    <property type="entry name" value="IF2_eIF5B"/>
    <property type="match status" value="1"/>
</dbReference>
<dbReference type="GO" id="GO:0003743">
    <property type="term" value="F:translation initiation factor activity"/>
    <property type="evidence" value="ECO:0007669"/>
    <property type="project" value="UniProtKB-UniRule"/>
</dbReference>
<evidence type="ECO:0000256" key="5">
    <source>
        <dbReference type="ARBA" id="ARBA00022741"/>
    </source>
</evidence>
<keyword evidence="4 9" id="KW-0396">Initiation factor</keyword>
<proteinExistence type="inferred from homology"/>
<dbReference type="NCBIfam" id="TIGR00487">
    <property type="entry name" value="IF-2"/>
    <property type="match status" value="1"/>
</dbReference>
<evidence type="ECO:0000256" key="8">
    <source>
        <dbReference type="ARBA" id="ARBA00025162"/>
    </source>
</evidence>
<dbReference type="EMBL" id="WFKK01000021">
    <property type="protein sequence ID" value="KAB7888708.1"/>
    <property type="molecule type" value="Genomic_DNA"/>
</dbReference>
<dbReference type="InterPro" id="IPR015760">
    <property type="entry name" value="TIF_IF2"/>
</dbReference>
<dbReference type="Gene3D" id="3.40.50.10050">
    <property type="entry name" value="Translation initiation factor IF- 2, domain 3"/>
    <property type="match status" value="1"/>
</dbReference>
<dbReference type="CDD" id="cd03692">
    <property type="entry name" value="mtIF2_IVc"/>
    <property type="match status" value="1"/>
</dbReference>
<dbReference type="InterPro" id="IPR027417">
    <property type="entry name" value="P-loop_NTPase"/>
</dbReference>
<dbReference type="HAMAP" id="MF_00100_B">
    <property type="entry name" value="IF_2_B"/>
    <property type="match status" value="1"/>
</dbReference>
<dbReference type="InterPro" id="IPR000178">
    <property type="entry name" value="TF_IF2_bacterial-like"/>
</dbReference>
<evidence type="ECO:0000256" key="1">
    <source>
        <dbReference type="ARBA" id="ARBA00007733"/>
    </source>
</evidence>
<dbReference type="EMBL" id="WFKJ01000004">
    <property type="protein sequence ID" value="KAB7892467.1"/>
    <property type="molecule type" value="Genomic_DNA"/>
</dbReference>
<dbReference type="PANTHER" id="PTHR43381:SF5">
    <property type="entry name" value="TR-TYPE G DOMAIN-CONTAINING PROTEIN"/>
    <property type="match status" value="1"/>
</dbReference>
<dbReference type="InterPro" id="IPR000795">
    <property type="entry name" value="T_Tr_GTP-bd_dom"/>
</dbReference>
<evidence type="ECO:0000313" key="14">
    <source>
        <dbReference type="EMBL" id="KAB7892467.1"/>
    </source>
</evidence>
<dbReference type="Proteomes" id="UP000472839">
    <property type="component" value="Unassembled WGS sequence"/>
</dbReference>
<feature type="binding site" evidence="9">
    <location>
        <begin position="412"/>
        <end position="419"/>
    </location>
    <ligand>
        <name>GTP</name>
        <dbReference type="ChEBI" id="CHEBI:37565"/>
    </ligand>
</feature>
<dbReference type="SUPFAM" id="SSF52156">
    <property type="entry name" value="Initiation factor IF2/eIF5b, domain 3"/>
    <property type="match status" value="1"/>
</dbReference>
<keyword evidence="6 9" id="KW-0648">Protein biosynthesis</keyword>
<keyword evidence="15" id="KW-1185">Reference proteome</keyword>
<dbReference type="FunFam" id="3.40.50.10050:FF:000001">
    <property type="entry name" value="Translation initiation factor IF-2"/>
    <property type="match status" value="1"/>
</dbReference>
<dbReference type="Pfam" id="PF22042">
    <property type="entry name" value="EF-G_D2"/>
    <property type="match status" value="1"/>
</dbReference>
<evidence type="ECO:0000256" key="9">
    <source>
        <dbReference type="HAMAP-Rule" id="MF_00100"/>
    </source>
</evidence>
<dbReference type="Gene3D" id="2.40.30.10">
    <property type="entry name" value="Translation factors"/>
    <property type="match status" value="2"/>
</dbReference>
<dbReference type="Proteomes" id="UP000461010">
    <property type="component" value="Unassembled WGS sequence"/>
</dbReference>
<feature type="binding site" evidence="9">
    <location>
        <begin position="512"/>
        <end position="515"/>
    </location>
    <ligand>
        <name>GTP</name>
        <dbReference type="ChEBI" id="CHEBI:37565"/>
    </ligand>
</feature>
<dbReference type="GO" id="GO:0003924">
    <property type="term" value="F:GTPase activity"/>
    <property type="evidence" value="ECO:0007669"/>
    <property type="project" value="UniProtKB-UniRule"/>
</dbReference>
<feature type="binding site" evidence="9">
    <location>
        <begin position="458"/>
        <end position="462"/>
    </location>
    <ligand>
        <name>GTP</name>
        <dbReference type="ChEBI" id="CHEBI:37565"/>
    </ligand>
</feature>
<feature type="compositionally biased region" description="Basic residues" evidence="11">
    <location>
        <begin position="218"/>
        <end position="227"/>
    </location>
</feature>
<dbReference type="PROSITE" id="PS01176">
    <property type="entry name" value="IF2"/>
    <property type="match status" value="1"/>
</dbReference>
<dbReference type="NCBIfam" id="TIGR00231">
    <property type="entry name" value="small_GTP"/>
    <property type="match status" value="1"/>
</dbReference>
<feature type="region of interest" description="Disordered" evidence="11">
    <location>
        <begin position="273"/>
        <end position="308"/>
    </location>
</feature>
<evidence type="ECO:0000256" key="6">
    <source>
        <dbReference type="ARBA" id="ARBA00022917"/>
    </source>
</evidence>
<evidence type="ECO:0000313" key="15">
    <source>
        <dbReference type="Proteomes" id="UP000461010"/>
    </source>
</evidence>
<feature type="region of interest" description="Disordered" evidence="11">
    <location>
        <begin position="187"/>
        <end position="250"/>
    </location>
</feature>
<gene>
    <name evidence="9 13" type="primary">infB</name>
    <name evidence="14" type="ORF">GBG18_02250</name>
    <name evidence="13" type="ORF">GBG19_08250</name>
</gene>
<dbReference type="PROSITE" id="PS51722">
    <property type="entry name" value="G_TR_2"/>
    <property type="match status" value="1"/>
</dbReference>
<evidence type="ECO:0000256" key="4">
    <source>
        <dbReference type="ARBA" id="ARBA00022540"/>
    </source>
</evidence>
<comment type="similarity">
    <text evidence="1 9 10">Belongs to the TRAFAC class translation factor GTPase superfamily. Classic translation factor GTPase family. IF-2 subfamily.</text>
</comment>
<comment type="function">
    <text evidence="8 9 10">One of the essential components for the initiation of protein synthesis. Protects formylmethionyl-tRNA from spontaneous hydrolysis and promotes its binding to the 30S ribosomal subunits. Also involved in the hydrolysis of GTP during the formation of the 70S ribosomal complex.</text>
</comment>
<dbReference type="Pfam" id="PF11987">
    <property type="entry name" value="IF-2"/>
    <property type="match status" value="1"/>
</dbReference>
<dbReference type="FunFam" id="2.40.30.10:FF:000008">
    <property type="entry name" value="Translation initiation factor IF-2"/>
    <property type="match status" value="1"/>
</dbReference>
<dbReference type="Pfam" id="PF00009">
    <property type="entry name" value="GTP_EFTU"/>
    <property type="match status" value="1"/>
</dbReference>
<dbReference type="InterPro" id="IPR005225">
    <property type="entry name" value="Small_GTP-bd"/>
</dbReference>
<dbReference type="InterPro" id="IPR036925">
    <property type="entry name" value="TIF_IF2_dom3_sf"/>
</dbReference>
<dbReference type="InterPro" id="IPR023115">
    <property type="entry name" value="TIF_IF2_dom3"/>
</dbReference>
<dbReference type="SUPFAM" id="SSF52540">
    <property type="entry name" value="P-loop containing nucleoside triphosphate hydrolases"/>
    <property type="match status" value="1"/>
</dbReference>
<dbReference type="SUPFAM" id="SSF50447">
    <property type="entry name" value="Translation proteins"/>
    <property type="match status" value="2"/>
</dbReference>
<dbReference type="InterPro" id="IPR053905">
    <property type="entry name" value="EF-G-like_DII"/>
</dbReference>
<evidence type="ECO:0000256" key="2">
    <source>
        <dbReference type="ARBA" id="ARBA00020675"/>
    </source>
</evidence>
<organism evidence="13 16">
    <name type="scientific">Poseidonibacter ostreae</name>
    <dbReference type="NCBI Taxonomy" id="2654171"/>
    <lineage>
        <taxon>Bacteria</taxon>
        <taxon>Pseudomonadati</taxon>
        <taxon>Campylobacterota</taxon>
        <taxon>Epsilonproteobacteria</taxon>
        <taxon>Campylobacterales</taxon>
        <taxon>Arcobacteraceae</taxon>
        <taxon>Poseidonibacter</taxon>
    </lineage>
</organism>
<evidence type="ECO:0000256" key="11">
    <source>
        <dbReference type="SAM" id="MobiDB-lite"/>
    </source>
</evidence>
<dbReference type="Pfam" id="PF04760">
    <property type="entry name" value="IF2_N"/>
    <property type="match status" value="2"/>
</dbReference>
<dbReference type="PANTHER" id="PTHR43381">
    <property type="entry name" value="TRANSLATION INITIATION FACTOR IF-2-RELATED"/>
    <property type="match status" value="1"/>
</dbReference>
<dbReference type="RefSeq" id="WP_152188003.1">
    <property type="nucleotide sequence ID" value="NZ_WFKI01000002.1"/>
</dbReference>
<dbReference type="Gene3D" id="1.10.10.2480">
    <property type="match status" value="1"/>
</dbReference>
<evidence type="ECO:0000313" key="13">
    <source>
        <dbReference type="EMBL" id="KAB7888708.1"/>
    </source>
</evidence>
<evidence type="ECO:0000256" key="7">
    <source>
        <dbReference type="ARBA" id="ARBA00023134"/>
    </source>
</evidence>
<evidence type="ECO:0000256" key="10">
    <source>
        <dbReference type="RuleBase" id="RU000644"/>
    </source>
</evidence>
<feature type="domain" description="Tr-type G" evidence="12">
    <location>
        <begin position="403"/>
        <end position="572"/>
    </location>
</feature>
<dbReference type="CDD" id="cd03702">
    <property type="entry name" value="IF2_mtIF2_II"/>
    <property type="match status" value="1"/>
</dbReference>
<keyword evidence="5 9" id="KW-0547">Nucleotide-binding</keyword>
<keyword evidence="7 9" id="KW-0342">GTP-binding</keyword>
<dbReference type="FunFam" id="2.40.30.10:FF:000054">
    <property type="entry name" value="Translation initiation factor IF-2"/>
    <property type="match status" value="1"/>
</dbReference>
<dbReference type="AlphaFoldDB" id="A0A6L4WSJ3"/>
<dbReference type="InterPro" id="IPR044145">
    <property type="entry name" value="IF2_II"/>
</dbReference>
<accession>A0A6L4WSJ3</accession>
<evidence type="ECO:0000256" key="3">
    <source>
        <dbReference type="ARBA" id="ARBA00022490"/>
    </source>
</evidence>
<comment type="subcellular location">
    <subcellularLocation>
        <location evidence="9">Cytoplasm</location>
    </subcellularLocation>
</comment>
<name>A0A6L4WSJ3_9BACT</name>
<feature type="region of interest" description="Disordered" evidence="11">
    <location>
        <begin position="111"/>
        <end position="145"/>
    </location>
</feature>
<dbReference type="GO" id="GO:0005525">
    <property type="term" value="F:GTP binding"/>
    <property type="evidence" value="ECO:0007669"/>
    <property type="project" value="UniProtKB-KW"/>
</dbReference>
<reference evidence="15 16" key="1">
    <citation type="submission" date="2019-10" db="EMBL/GenBank/DDBJ databases">
        <title>Poseidonibacter ostreae sp. nov., isolated from the gut of the Ostrea denselamellosa.</title>
        <authorList>
            <person name="Choi A."/>
        </authorList>
    </citation>
    <scope>NUCLEOTIDE SEQUENCE [LARGE SCALE GENOMIC DNA]</scope>
    <source>
        <strain evidence="13 16">SJOD-M-33</strain>
        <strain evidence="14 15">SJOD-M-5</strain>
    </source>
</reference>
<feature type="compositionally biased region" description="Basic residues" evidence="11">
    <location>
        <begin position="299"/>
        <end position="308"/>
    </location>
</feature>
<dbReference type="GO" id="GO:0005829">
    <property type="term" value="C:cytosol"/>
    <property type="evidence" value="ECO:0007669"/>
    <property type="project" value="TreeGrafter"/>
</dbReference>
<evidence type="ECO:0000259" key="12">
    <source>
        <dbReference type="PROSITE" id="PS51722"/>
    </source>
</evidence>
<dbReference type="FunFam" id="3.40.50.300:FF:000019">
    <property type="entry name" value="Translation initiation factor IF-2"/>
    <property type="match status" value="1"/>
</dbReference>
<keyword evidence="3 9" id="KW-0963">Cytoplasm</keyword>
<feature type="compositionally biased region" description="Basic and acidic residues" evidence="11">
    <location>
        <begin position="112"/>
        <end position="145"/>
    </location>
</feature>
<dbReference type="InterPro" id="IPR009000">
    <property type="entry name" value="Transl_B-barrel_sf"/>
</dbReference>